<dbReference type="Gene3D" id="3.30.70.270">
    <property type="match status" value="1"/>
</dbReference>
<dbReference type="SUPFAM" id="SSF56672">
    <property type="entry name" value="DNA/RNA polymerases"/>
    <property type="match status" value="1"/>
</dbReference>
<feature type="domain" description="Reverse transcriptase" evidence="1">
    <location>
        <begin position="1"/>
        <end position="222"/>
    </location>
</feature>
<dbReference type="EMBL" id="KZ308244">
    <property type="protein sequence ID" value="KAG8225592.1"/>
    <property type="molecule type" value="Genomic_DNA"/>
</dbReference>
<accession>A0A8K0NXR0</accession>
<dbReference type="CDD" id="cd01650">
    <property type="entry name" value="RT_nLTR_like"/>
    <property type="match status" value="1"/>
</dbReference>
<evidence type="ECO:0000259" key="1">
    <source>
        <dbReference type="PROSITE" id="PS50878"/>
    </source>
</evidence>
<gene>
    <name evidence="2" type="ORF">J437_LFUL004160</name>
</gene>
<dbReference type="OrthoDB" id="6628767at2759"/>
<reference evidence="2" key="1">
    <citation type="submission" date="2013-04" db="EMBL/GenBank/DDBJ databases">
        <authorList>
            <person name="Qu J."/>
            <person name="Murali S.C."/>
            <person name="Bandaranaike D."/>
            <person name="Bellair M."/>
            <person name="Blankenburg K."/>
            <person name="Chao H."/>
            <person name="Dinh H."/>
            <person name="Doddapaneni H."/>
            <person name="Downs B."/>
            <person name="Dugan-Rocha S."/>
            <person name="Elkadiri S."/>
            <person name="Gnanaolivu R.D."/>
            <person name="Hernandez B."/>
            <person name="Javaid M."/>
            <person name="Jayaseelan J.C."/>
            <person name="Lee S."/>
            <person name="Li M."/>
            <person name="Ming W."/>
            <person name="Munidasa M."/>
            <person name="Muniz J."/>
            <person name="Nguyen L."/>
            <person name="Ongeri F."/>
            <person name="Osuji N."/>
            <person name="Pu L.-L."/>
            <person name="Puazo M."/>
            <person name="Qu C."/>
            <person name="Quiroz J."/>
            <person name="Raj R."/>
            <person name="Weissenberger G."/>
            <person name="Xin Y."/>
            <person name="Zou X."/>
            <person name="Han Y."/>
            <person name="Richards S."/>
            <person name="Worley K."/>
            <person name="Muzny D."/>
            <person name="Gibbs R."/>
        </authorList>
    </citation>
    <scope>NUCLEOTIDE SEQUENCE</scope>
    <source>
        <strain evidence="2">Sampled in the wild</strain>
    </source>
</reference>
<reference evidence="2" key="2">
    <citation type="submission" date="2017-10" db="EMBL/GenBank/DDBJ databases">
        <title>Ladona fulva Genome sequencing and assembly.</title>
        <authorList>
            <person name="Murali S."/>
            <person name="Richards S."/>
            <person name="Bandaranaike D."/>
            <person name="Bellair M."/>
            <person name="Blankenburg K."/>
            <person name="Chao H."/>
            <person name="Dinh H."/>
            <person name="Doddapaneni H."/>
            <person name="Dugan-Rocha S."/>
            <person name="Elkadiri S."/>
            <person name="Gnanaolivu R."/>
            <person name="Hernandez B."/>
            <person name="Skinner E."/>
            <person name="Javaid M."/>
            <person name="Lee S."/>
            <person name="Li M."/>
            <person name="Ming W."/>
            <person name="Munidasa M."/>
            <person name="Muniz J."/>
            <person name="Nguyen L."/>
            <person name="Hughes D."/>
            <person name="Osuji N."/>
            <person name="Pu L.-L."/>
            <person name="Puazo M."/>
            <person name="Qu C."/>
            <person name="Quiroz J."/>
            <person name="Raj R."/>
            <person name="Weissenberger G."/>
            <person name="Xin Y."/>
            <person name="Zou X."/>
            <person name="Han Y."/>
            <person name="Worley K."/>
            <person name="Muzny D."/>
            <person name="Gibbs R."/>
        </authorList>
    </citation>
    <scope>NUCLEOTIDE SEQUENCE</scope>
    <source>
        <strain evidence="2">Sampled in the wild</strain>
    </source>
</reference>
<dbReference type="InterPro" id="IPR043502">
    <property type="entry name" value="DNA/RNA_pol_sf"/>
</dbReference>
<organism evidence="2 3">
    <name type="scientific">Ladona fulva</name>
    <name type="common">Scarce chaser dragonfly</name>
    <name type="synonym">Libellula fulva</name>
    <dbReference type="NCBI Taxonomy" id="123851"/>
    <lineage>
        <taxon>Eukaryota</taxon>
        <taxon>Metazoa</taxon>
        <taxon>Ecdysozoa</taxon>
        <taxon>Arthropoda</taxon>
        <taxon>Hexapoda</taxon>
        <taxon>Insecta</taxon>
        <taxon>Pterygota</taxon>
        <taxon>Palaeoptera</taxon>
        <taxon>Odonata</taxon>
        <taxon>Epiprocta</taxon>
        <taxon>Anisoptera</taxon>
        <taxon>Libelluloidea</taxon>
        <taxon>Libellulidae</taxon>
        <taxon>Ladona</taxon>
    </lineage>
</organism>
<dbReference type="PROSITE" id="PS50878">
    <property type="entry name" value="RT_POL"/>
    <property type="match status" value="1"/>
</dbReference>
<name>A0A8K0NXR0_LADFU</name>
<dbReference type="GO" id="GO:0071897">
    <property type="term" value="P:DNA biosynthetic process"/>
    <property type="evidence" value="ECO:0007669"/>
    <property type="project" value="UniProtKB-ARBA"/>
</dbReference>
<dbReference type="Pfam" id="PF00078">
    <property type="entry name" value="RVT_1"/>
    <property type="match status" value="1"/>
</dbReference>
<dbReference type="AlphaFoldDB" id="A0A8K0NXR0"/>
<dbReference type="InterPro" id="IPR000477">
    <property type="entry name" value="RT_dom"/>
</dbReference>
<evidence type="ECO:0000313" key="3">
    <source>
        <dbReference type="Proteomes" id="UP000792457"/>
    </source>
</evidence>
<sequence>MFRRLARAKNTAPGPDGLRYQDLRRLDVGSRVTSIIYDRYLRERRMPPSWKTSRTVLLHKKGSREDITNWRPISLGICIGKLYAAVLADRHMRWSVRKGRVSTLHGRRNPAIAIKAGVKQRCPLSPTVSNLVIELVVRAAEREAEVHGVDLTTKKISILAYADDLVLMGHNEEALQRLLDRIGQRTSAAELAFNPAKCATLHLDFPSASPVREMRFVVQGMS</sequence>
<evidence type="ECO:0000313" key="2">
    <source>
        <dbReference type="EMBL" id="KAG8225592.1"/>
    </source>
</evidence>
<protein>
    <recommendedName>
        <fullName evidence="1">Reverse transcriptase domain-containing protein</fullName>
    </recommendedName>
</protein>
<comment type="caution">
    <text evidence="2">The sequence shown here is derived from an EMBL/GenBank/DDBJ whole genome shotgun (WGS) entry which is preliminary data.</text>
</comment>
<proteinExistence type="predicted"/>
<dbReference type="PANTHER" id="PTHR19446">
    <property type="entry name" value="REVERSE TRANSCRIPTASES"/>
    <property type="match status" value="1"/>
</dbReference>
<dbReference type="Proteomes" id="UP000792457">
    <property type="component" value="Unassembled WGS sequence"/>
</dbReference>
<keyword evidence="3" id="KW-1185">Reference proteome</keyword>
<dbReference type="InterPro" id="IPR043128">
    <property type="entry name" value="Rev_trsase/Diguanyl_cyclase"/>
</dbReference>